<sequence length="75" mass="8621">MTIQDFISEHNADFDTYEVRHDWHGNKVYSVRLKSNEGACIGYPQYALEKAGKIRLSTPEETIDIMKTDIPSTED</sequence>
<comment type="caution">
    <text evidence="1">The sequence shown here is derived from an EMBL/GenBank/DDBJ whole genome shotgun (WGS) entry which is preliminary data.</text>
</comment>
<proteinExistence type="predicted"/>
<accession>S3KEU5</accession>
<dbReference type="HOGENOM" id="CLU_2670007_0_0_12"/>
<keyword evidence="2" id="KW-1185">Reference proteome</keyword>
<organism evidence="1 2">
    <name type="scientific">Treponema maltophilum ATCC 51939</name>
    <dbReference type="NCBI Taxonomy" id="1125699"/>
    <lineage>
        <taxon>Bacteria</taxon>
        <taxon>Pseudomonadati</taxon>
        <taxon>Spirochaetota</taxon>
        <taxon>Spirochaetia</taxon>
        <taxon>Spirochaetales</taxon>
        <taxon>Treponemataceae</taxon>
        <taxon>Treponema</taxon>
    </lineage>
</organism>
<protein>
    <submittedName>
        <fullName evidence="1">Uncharacterized protein</fullName>
    </submittedName>
</protein>
<reference evidence="1 2" key="1">
    <citation type="submission" date="2013-04" db="EMBL/GenBank/DDBJ databases">
        <title>The Genome Sequence of Treponema maltophilum ATCC 51939.</title>
        <authorList>
            <consortium name="The Broad Institute Genomics Platform"/>
            <person name="Earl A."/>
            <person name="Ward D."/>
            <person name="Feldgarden M."/>
            <person name="Gevers D."/>
            <person name="Leonetti C."/>
            <person name="Blanton J.M."/>
            <person name="Dewhirst F.E."/>
            <person name="Izard J."/>
            <person name="Walker B."/>
            <person name="Young S."/>
            <person name="Zeng Q."/>
            <person name="Gargeya S."/>
            <person name="Fitzgerald M."/>
            <person name="Haas B."/>
            <person name="Abouelleil A."/>
            <person name="Allen A.W."/>
            <person name="Alvarado L."/>
            <person name="Arachchi H.M."/>
            <person name="Berlin A.M."/>
            <person name="Chapman S.B."/>
            <person name="Gainer-Dewar J."/>
            <person name="Goldberg J."/>
            <person name="Griggs A."/>
            <person name="Gujja S."/>
            <person name="Hansen M."/>
            <person name="Howarth C."/>
            <person name="Imamovic A."/>
            <person name="Ireland A."/>
            <person name="Larimer J."/>
            <person name="McCowan C."/>
            <person name="Murphy C."/>
            <person name="Pearson M."/>
            <person name="Poon T.W."/>
            <person name="Priest M."/>
            <person name="Roberts A."/>
            <person name="Saif S."/>
            <person name="Shea T."/>
            <person name="Sisk P."/>
            <person name="Sykes S."/>
            <person name="Wortman J."/>
            <person name="Nusbaum C."/>
            <person name="Birren B."/>
        </authorList>
    </citation>
    <scope>NUCLEOTIDE SEQUENCE [LARGE SCALE GENOMIC DNA]</scope>
    <source>
        <strain evidence="1 2">ATCC 51939</strain>
    </source>
</reference>
<dbReference type="Proteomes" id="UP000014541">
    <property type="component" value="Unassembled WGS sequence"/>
</dbReference>
<dbReference type="STRING" id="1125699.HMPREF9194_01056"/>
<dbReference type="AlphaFoldDB" id="S3KEU5"/>
<evidence type="ECO:0000313" key="2">
    <source>
        <dbReference type="Proteomes" id="UP000014541"/>
    </source>
</evidence>
<dbReference type="EMBL" id="ATFF01000006">
    <property type="protein sequence ID" value="EPF30737.1"/>
    <property type="molecule type" value="Genomic_DNA"/>
</dbReference>
<gene>
    <name evidence="1" type="ORF">HMPREF9194_01056</name>
</gene>
<dbReference type="eggNOG" id="ENOG5030XBQ">
    <property type="taxonomic scope" value="Bacteria"/>
</dbReference>
<dbReference type="RefSeq" id="WP_016525348.1">
    <property type="nucleotide sequence ID" value="NZ_KE332518.1"/>
</dbReference>
<name>S3KEU5_TREMA</name>
<dbReference type="OrthoDB" id="76685at203691"/>
<evidence type="ECO:0000313" key="1">
    <source>
        <dbReference type="EMBL" id="EPF30737.1"/>
    </source>
</evidence>